<dbReference type="AlphaFoldDB" id="A0A1D9LCA8"/>
<gene>
    <name evidence="1" type="ORF">BKX93_01925</name>
</gene>
<reference evidence="1 2" key="1">
    <citation type="submission" date="2016-10" db="EMBL/GenBank/DDBJ databases">
        <title>Chromobacterium muskegensis sp. nov., an insecticidal bacterium isolated from Sphagnum bogs.</title>
        <authorList>
            <person name="Sparks M.E."/>
            <person name="Blackburn M.B."/>
            <person name="Gundersen-Rindal D.E."/>
            <person name="Mitchell A."/>
            <person name="Farrar R."/>
            <person name="Kuhar D."/>
        </authorList>
    </citation>
    <scope>NUCLEOTIDE SEQUENCE [LARGE SCALE GENOMIC DNA]</scope>
    <source>
        <strain evidence="1 2">21-1</strain>
    </source>
</reference>
<organism evidence="1 2">
    <name type="scientific">Chromobacterium vaccinii</name>
    <dbReference type="NCBI Taxonomy" id="1108595"/>
    <lineage>
        <taxon>Bacteria</taxon>
        <taxon>Pseudomonadati</taxon>
        <taxon>Pseudomonadota</taxon>
        <taxon>Betaproteobacteria</taxon>
        <taxon>Neisseriales</taxon>
        <taxon>Chromobacteriaceae</taxon>
        <taxon>Chromobacterium</taxon>
    </lineage>
</organism>
<name>A0A1D9LCA8_9NEIS</name>
<dbReference type="Proteomes" id="UP000178776">
    <property type="component" value="Chromosome"/>
</dbReference>
<dbReference type="RefSeq" id="WP_070978443.1">
    <property type="nucleotide sequence ID" value="NZ_CP017707.1"/>
</dbReference>
<evidence type="ECO:0000313" key="1">
    <source>
        <dbReference type="EMBL" id="AOZ48875.1"/>
    </source>
</evidence>
<accession>A0A1D9LCA8</accession>
<sequence>MTLSALATALRDSLLGAAEEFDREPERGSLAQFQRLLQVALDDYSRRRPLIVLGRLQLEAERIVYDCPADLVAVQAFDWGRADKARLPVWADGWPGRLPDMRVSRDGDRRVLYLMPAPSARQIGLLGSAASYRYRARHTLDEQGGTLPAGDAPLVLLRAQAEAMRELSISNTIKPYQVRDGISATPRNGTPSYLHTVLMEEFERRVCQ</sequence>
<dbReference type="STRING" id="1108595.BKX93_01925"/>
<dbReference type="KEGG" id="cvc:BKX93_01925"/>
<evidence type="ECO:0000313" key="2">
    <source>
        <dbReference type="Proteomes" id="UP000178776"/>
    </source>
</evidence>
<dbReference type="GeneID" id="68839977"/>
<protein>
    <submittedName>
        <fullName evidence="1">Uncharacterized protein</fullName>
    </submittedName>
</protein>
<dbReference type="EMBL" id="CP017707">
    <property type="protein sequence ID" value="AOZ48875.1"/>
    <property type="molecule type" value="Genomic_DNA"/>
</dbReference>
<proteinExistence type="predicted"/>